<keyword evidence="1" id="KW-1133">Transmembrane helix</keyword>
<dbReference type="AlphaFoldDB" id="A0AAU7PM13"/>
<protein>
    <recommendedName>
        <fullName evidence="3">Glycosyltransferase RgtA/B/C/D-like domain-containing protein</fullName>
    </recommendedName>
</protein>
<accession>A0AAU7PM13</accession>
<name>A0AAU7PM13_9FIRM</name>
<evidence type="ECO:0000256" key="1">
    <source>
        <dbReference type="SAM" id="Phobius"/>
    </source>
</evidence>
<feature type="transmembrane region" description="Helical" evidence="1">
    <location>
        <begin position="89"/>
        <end position="108"/>
    </location>
</feature>
<dbReference type="RefSeq" id="WP_349945357.1">
    <property type="nucleotide sequence ID" value="NZ_CP157940.1"/>
</dbReference>
<feature type="transmembrane region" description="Helical" evidence="1">
    <location>
        <begin position="291"/>
        <end position="308"/>
    </location>
</feature>
<organism evidence="2">
    <name type="scientific">Lacrimispora sp. BS-2</name>
    <dbReference type="NCBI Taxonomy" id="3151850"/>
    <lineage>
        <taxon>Bacteria</taxon>
        <taxon>Bacillati</taxon>
        <taxon>Bacillota</taxon>
        <taxon>Clostridia</taxon>
        <taxon>Lachnospirales</taxon>
        <taxon>Lachnospiraceae</taxon>
        <taxon>Lacrimispora</taxon>
    </lineage>
</organism>
<sequence>MSVIVHMIMAAALFCSLSGYMVFTREKLGLQPEFTPVFVCSAIACMVYFCGLAGFLLPGSIAVLTAGILLFFFFLLKKIRNRSHGKFRISLFQAGFAVGSLFFFQLLLASRLVHYDNFSHWAIVVKQMLSTNAFPDAASALIDFKNYPLGSSSFLYFICRVAGNSQGIMLAAQGILIFSCFYAMFGVIREKKRFLLFAFLAAGCSLLSIFNITIRITNLLVDFLLPIYTLVLFVMIYRYQREIKKACIGIIPVAGLLMIIKNTGTIFAGIGFLYLIYAWLKNRDKPLWKNGLAVLLSVGVSFIPYLLWNIHMSVNFQGVENKFEVSANNLHGISGGKSPEEVRQIVDLFVKSVFDIKSRPAMGILGFNAIAIIASVFATILLKKNWNLWKALIALNAVLIGYYLGILALYVFSMPLDEALRLAGFERYASSIVVLFAGGLVLCATVDIENSFYYKYGELPDYRAFKTVESKNRYQKGVIIFMALAITLLMSEYNGMQTIRRSYKTTLPYKVYQVTGDHWYSGGRVDESRYLFYASDADSQVTDYYLQYIGKYMLYASNVDGICAFYEDNLIHLLNSYDYLVLVESDGEAKHLLKKYFGVSGQEGIYRIIHSNERLAIELVE</sequence>
<feature type="transmembrane region" description="Helical" evidence="1">
    <location>
        <begin position="246"/>
        <end position="279"/>
    </location>
</feature>
<dbReference type="EMBL" id="CP157940">
    <property type="protein sequence ID" value="XBS53394.1"/>
    <property type="molecule type" value="Genomic_DNA"/>
</dbReference>
<evidence type="ECO:0008006" key="3">
    <source>
        <dbReference type="Google" id="ProtNLM"/>
    </source>
</evidence>
<feature type="transmembrane region" description="Helical" evidence="1">
    <location>
        <begin position="194"/>
        <end position="214"/>
    </location>
</feature>
<feature type="transmembrane region" description="Helical" evidence="1">
    <location>
        <begin position="432"/>
        <end position="454"/>
    </location>
</feature>
<feature type="transmembrane region" description="Helical" evidence="1">
    <location>
        <begin position="167"/>
        <end position="187"/>
    </location>
</feature>
<gene>
    <name evidence="2" type="ORF">ABFV83_16460</name>
</gene>
<feature type="transmembrane region" description="Helical" evidence="1">
    <location>
        <begin position="61"/>
        <end position="77"/>
    </location>
</feature>
<feature type="transmembrane region" description="Helical" evidence="1">
    <location>
        <begin position="474"/>
        <end position="491"/>
    </location>
</feature>
<proteinExistence type="predicted"/>
<feature type="transmembrane region" description="Helical" evidence="1">
    <location>
        <begin position="388"/>
        <end position="412"/>
    </location>
</feature>
<keyword evidence="1" id="KW-0472">Membrane</keyword>
<evidence type="ECO:0000313" key="2">
    <source>
        <dbReference type="EMBL" id="XBS53394.1"/>
    </source>
</evidence>
<feature type="transmembrane region" description="Helical" evidence="1">
    <location>
        <begin position="6"/>
        <end position="23"/>
    </location>
</feature>
<feature type="transmembrane region" description="Helical" evidence="1">
    <location>
        <begin position="220"/>
        <end position="239"/>
    </location>
</feature>
<reference evidence="2" key="1">
    <citation type="submission" date="2024-06" db="EMBL/GenBank/DDBJ databases">
        <title>Lacrimispora cavernae sp. nov., a novel anaerobe isolated from bat guano pile inside a cave.</title>
        <authorList>
            <person name="Miller S.L."/>
            <person name="Lu N."/>
            <person name="King J."/>
            <person name="Sankaranarayanan K."/>
            <person name="Lawson P.A."/>
        </authorList>
    </citation>
    <scope>NUCLEOTIDE SEQUENCE</scope>
    <source>
        <strain evidence="2">BS-2</strain>
    </source>
</reference>
<keyword evidence="1" id="KW-0812">Transmembrane</keyword>
<feature type="transmembrane region" description="Helical" evidence="1">
    <location>
        <begin position="361"/>
        <end position="382"/>
    </location>
</feature>